<gene>
    <name evidence="2" type="ORF">I5M27_07905</name>
</gene>
<protein>
    <recommendedName>
        <fullName evidence="4">Glycosyltransferase RgtA/B/C/D-like domain-containing protein</fullName>
    </recommendedName>
</protein>
<evidence type="ECO:0008006" key="4">
    <source>
        <dbReference type="Google" id="ProtNLM"/>
    </source>
</evidence>
<feature type="transmembrane region" description="Helical" evidence="1">
    <location>
        <begin position="366"/>
        <end position="384"/>
    </location>
</feature>
<evidence type="ECO:0000313" key="3">
    <source>
        <dbReference type="Proteomes" id="UP000644147"/>
    </source>
</evidence>
<accession>A0ABS1C157</accession>
<organism evidence="2 3">
    <name type="scientific">Adhaeribacter terrigena</name>
    <dbReference type="NCBI Taxonomy" id="2793070"/>
    <lineage>
        <taxon>Bacteria</taxon>
        <taxon>Pseudomonadati</taxon>
        <taxon>Bacteroidota</taxon>
        <taxon>Cytophagia</taxon>
        <taxon>Cytophagales</taxon>
        <taxon>Hymenobacteraceae</taxon>
        <taxon>Adhaeribacter</taxon>
    </lineage>
</organism>
<feature type="transmembrane region" description="Helical" evidence="1">
    <location>
        <begin position="111"/>
        <end position="129"/>
    </location>
</feature>
<dbReference type="RefSeq" id="WP_200505658.1">
    <property type="nucleotide sequence ID" value="NZ_JAEHFX010000003.1"/>
</dbReference>
<feature type="transmembrane region" description="Helical" evidence="1">
    <location>
        <begin position="335"/>
        <end position="360"/>
    </location>
</feature>
<name>A0ABS1C157_9BACT</name>
<dbReference type="EMBL" id="JAEHFX010000003">
    <property type="protein sequence ID" value="MBK0402907.1"/>
    <property type="molecule type" value="Genomic_DNA"/>
</dbReference>
<keyword evidence="1" id="KW-0472">Membrane</keyword>
<keyword evidence="3" id="KW-1185">Reference proteome</keyword>
<evidence type="ECO:0000313" key="2">
    <source>
        <dbReference type="EMBL" id="MBK0402907.1"/>
    </source>
</evidence>
<feature type="transmembrane region" description="Helical" evidence="1">
    <location>
        <begin position="189"/>
        <end position="222"/>
    </location>
</feature>
<keyword evidence="1" id="KW-1133">Transmembrane helix</keyword>
<keyword evidence="1" id="KW-0812">Transmembrane</keyword>
<reference evidence="2 3" key="1">
    <citation type="submission" date="2020-12" db="EMBL/GenBank/DDBJ databases">
        <title>Bacterial novel species Adhaeribacter sp. BT258 isolated from soil.</title>
        <authorList>
            <person name="Jung H.-Y."/>
        </authorList>
    </citation>
    <scope>NUCLEOTIDE SEQUENCE [LARGE SCALE GENOMIC DNA]</scope>
    <source>
        <strain evidence="2 3">BT258</strain>
    </source>
</reference>
<proteinExistence type="predicted"/>
<feature type="transmembrane region" description="Helical" evidence="1">
    <location>
        <begin position="141"/>
        <end position="159"/>
    </location>
</feature>
<feature type="transmembrane region" description="Helical" evidence="1">
    <location>
        <begin position="234"/>
        <end position="255"/>
    </location>
</feature>
<sequence length="431" mass="50112">MPNMRLSPKVIKLILFIFCFSLIGWRIIFVPLYNSEGGRNFIRGDHFSEINTHSALQYFYDHGFNVSKWLPVHNYESGKADTQYDIYTHYPALPDILAGFYAKILDTTNPQWLRIFPMLISVGWFFLIFHMLSRMLPDKKAAFLSAAIIVLSNYFLAWADNLHKHMYEEVLKWLFVYGLYLYYQRNRPVWLLGVLCLVYIAAANVSMEPILFLAVVVVGFSIIYSRNIFTRETIVLGLAAVAGFGLHFYQNILLFGSFQAALKDMTDAVALRTVGQAADTHNELKRTLNWQDYAIIPLKWLNRIERYFLIPGFALLLLSYLGLRKLKVEDKQMFRIVLVLLLAGLSWSVAMSQHFLVHVFTTRNIGLFYGFIVGYGLVAYWPLLQKAWQEKNRLHQGFHVLFIGYVAFMALSQQVWDLYIKYGFGYTWLVK</sequence>
<feature type="transmembrane region" description="Helical" evidence="1">
    <location>
        <begin position="396"/>
        <end position="416"/>
    </location>
</feature>
<comment type="caution">
    <text evidence="2">The sequence shown here is derived from an EMBL/GenBank/DDBJ whole genome shotgun (WGS) entry which is preliminary data.</text>
</comment>
<feature type="transmembrane region" description="Helical" evidence="1">
    <location>
        <begin position="307"/>
        <end position="323"/>
    </location>
</feature>
<dbReference type="Proteomes" id="UP000644147">
    <property type="component" value="Unassembled WGS sequence"/>
</dbReference>
<evidence type="ECO:0000256" key="1">
    <source>
        <dbReference type="SAM" id="Phobius"/>
    </source>
</evidence>
<feature type="transmembrane region" description="Helical" evidence="1">
    <location>
        <begin position="12"/>
        <end position="33"/>
    </location>
</feature>